<dbReference type="VEuPathDB" id="PlasmoDB:PmUG01_12026000"/>
<dbReference type="GeneID" id="39870252"/>
<dbReference type="RefSeq" id="XP_028862949.1">
    <property type="nucleotide sequence ID" value="XM_029006462.1"/>
</dbReference>
<dbReference type="EMBL" id="LT594633">
    <property type="protein sequence ID" value="SCO93667.1"/>
    <property type="molecule type" value="Genomic_DNA"/>
</dbReference>
<organism evidence="3 4">
    <name type="scientific">Plasmodium malariae</name>
    <dbReference type="NCBI Taxonomy" id="5858"/>
    <lineage>
        <taxon>Eukaryota</taxon>
        <taxon>Sar</taxon>
        <taxon>Alveolata</taxon>
        <taxon>Apicomplexa</taxon>
        <taxon>Aconoidasida</taxon>
        <taxon>Haemosporida</taxon>
        <taxon>Plasmodiidae</taxon>
        <taxon>Plasmodium</taxon>
        <taxon>Plasmodium (Plasmodium)</taxon>
    </lineage>
</organism>
<dbReference type="NCBIfam" id="TIGR01492">
    <property type="entry name" value="CPW_WPC"/>
    <property type="match status" value="5"/>
</dbReference>
<feature type="signal peptide" evidence="1">
    <location>
        <begin position="1"/>
        <end position="21"/>
    </location>
</feature>
<proteinExistence type="predicted"/>
<feature type="chain" id="PRO_5008920722" evidence="1">
    <location>
        <begin position="22"/>
        <end position="593"/>
    </location>
</feature>
<evidence type="ECO:0000313" key="4">
    <source>
        <dbReference type="Proteomes" id="UP000219813"/>
    </source>
</evidence>
<feature type="domain" description="CPW-WPC" evidence="2">
    <location>
        <begin position="432"/>
        <end position="492"/>
    </location>
</feature>
<protein>
    <submittedName>
        <fullName evidence="3">CPW-WPC family protein, putative</fullName>
    </submittedName>
</protein>
<dbReference type="OrthoDB" id="368768at2759"/>
<gene>
    <name evidence="3" type="primary">PmUG01_12026000</name>
    <name evidence="3" type="ORF">PMUG01_12026000</name>
</gene>
<dbReference type="Proteomes" id="UP000219813">
    <property type="component" value="Chromosome 12"/>
</dbReference>
<keyword evidence="4" id="KW-1185">Reference proteome</keyword>
<feature type="domain" description="CPW-WPC" evidence="2">
    <location>
        <begin position="242"/>
        <end position="300"/>
    </location>
</feature>
<dbReference type="SMART" id="SM01099">
    <property type="entry name" value="CPW_WPC"/>
    <property type="match status" value="5"/>
</dbReference>
<dbReference type="AlphaFoldDB" id="A0A1D3SP34"/>
<dbReference type="OMA" id="NYYLKFC"/>
<dbReference type="InterPro" id="IPR006387">
    <property type="entry name" value="CPW_WPC_dom"/>
</dbReference>
<keyword evidence="1" id="KW-0732">Signal</keyword>
<feature type="domain" description="CPW-WPC" evidence="2">
    <location>
        <begin position="367"/>
        <end position="425"/>
    </location>
</feature>
<feature type="domain" description="CPW-WPC" evidence="2">
    <location>
        <begin position="496"/>
        <end position="557"/>
    </location>
</feature>
<evidence type="ECO:0000313" key="3">
    <source>
        <dbReference type="EMBL" id="SCO93667.1"/>
    </source>
</evidence>
<dbReference type="KEGG" id="pmal:PMUG01_12026000"/>
<accession>A0A1D3SP34</accession>
<dbReference type="Pfam" id="PF09717">
    <property type="entry name" value="CPW_WPC"/>
    <property type="match status" value="5"/>
</dbReference>
<reference evidence="3 4" key="1">
    <citation type="submission" date="2016-06" db="EMBL/GenBank/DDBJ databases">
        <authorList>
            <consortium name="Pathogen Informatics"/>
        </authorList>
    </citation>
    <scope>NUCLEOTIDE SEQUENCE [LARGE SCALE GENOMIC DNA]</scope>
</reference>
<sequence length="593" mass="68781">MKKFIIFFALSFLNIIKLGVSDVVLNDKKTFVFSGDLNLSSKYSKENKSLEEENENNTINLDIIIKDREKMNEADQNVKNIVNEATNEIKKKYNINQLPSSGNSEVSEMNTNQMIRRFSLCFCLYLRFRFVFLFNLKANTQVIVTIRITQEEEEEAKEESAFLLDDLEEAAQNFSSSDEQVVKKKELKMNENSSEKETELKNVKKYQAEVIYSMNKDNVYKNFDSDELEKFEQTLKDSEDVCDQDYSLPCPLNFFRTSSGCVPQNSYEGPCNKVHKLMFLYDNQKESWADICGANWPCIPLACPYGTDYDSTCPINWIDIGKGICRSIYINEKCRNDIDFSSTTIVDKKKFEQLCGIRWKCKSVSYITNFESICPLYWTYLYDYKCKSPEDYKGPCPNIINLKKYNTEEGKKNVEIACLVNWPYNVKDNARQRDYSVACPIGWSLMENNMCKAPENYKLTSICNDEVSFVNMNLQQKESYSTACNVDFPFKDRTECKRNYSFMCPMGWIPSNKEGYCKAPIGYKNKICKKQSQFKNISDSQKNYYLKFCNIDWPCEGEIQNSAIYTKLAVDYLTENSIKRDSGPIDSETGIII</sequence>
<evidence type="ECO:0000256" key="1">
    <source>
        <dbReference type="SAM" id="SignalP"/>
    </source>
</evidence>
<name>A0A1D3SP34_PLAMA</name>
<evidence type="ECO:0000259" key="2">
    <source>
        <dbReference type="SMART" id="SM01099"/>
    </source>
</evidence>
<feature type="domain" description="CPW-WPC" evidence="2">
    <location>
        <begin position="303"/>
        <end position="363"/>
    </location>
</feature>